<gene>
    <name evidence="3" type="ORF">CBR_g25853</name>
</gene>
<feature type="domain" description="Kazal-like" evidence="2">
    <location>
        <begin position="213"/>
        <end position="261"/>
    </location>
</feature>
<organism evidence="3 4">
    <name type="scientific">Chara braunii</name>
    <name type="common">Braun's stonewort</name>
    <dbReference type="NCBI Taxonomy" id="69332"/>
    <lineage>
        <taxon>Eukaryota</taxon>
        <taxon>Viridiplantae</taxon>
        <taxon>Streptophyta</taxon>
        <taxon>Charophyceae</taxon>
        <taxon>Charales</taxon>
        <taxon>Characeae</taxon>
        <taxon>Chara</taxon>
    </lineage>
</organism>
<evidence type="ECO:0000259" key="2">
    <source>
        <dbReference type="PROSITE" id="PS51465"/>
    </source>
</evidence>
<dbReference type="EMBL" id="BFEA01000280">
    <property type="protein sequence ID" value="GBG77922.1"/>
    <property type="molecule type" value="Genomic_DNA"/>
</dbReference>
<dbReference type="OrthoDB" id="328123at2759"/>
<dbReference type="InterPro" id="IPR002350">
    <property type="entry name" value="Kazal_dom"/>
</dbReference>
<dbReference type="SUPFAM" id="SSF100895">
    <property type="entry name" value="Kazal-type serine protease inhibitors"/>
    <property type="match status" value="3"/>
</dbReference>
<proteinExistence type="predicted"/>
<feature type="domain" description="Kazal-like" evidence="2">
    <location>
        <begin position="262"/>
        <end position="300"/>
    </location>
</feature>
<feature type="chain" id="PRO_5017470470" description="Kazal-like domain-containing protein" evidence="1">
    <location>
        <begin position="27"/>
        <end position="300"/>
    </location>
</feature>
<comment type="caution">
    <text evidence="3">The sequence shown here is derived from an EMBL/GenBank/DDBJ whole genome shotgun (WGS) entry which is preliminary data.</text>
</comment>
<dbReference type="PROSITE" id="PS51465">
    <property type="entry name" value="KAZAL_2"/>
    <property type="match status" value="2"/>
</dbReference>
<evidence type="ECO:0000256" key="1">
    <source>
        <dbReference type="SAM" id="SignalP"/>
    </source>
</evidence>
<dbReference type="PANTHER" id="PTHR21131">
    <property type="entry name" value="SERINE-TYPE ENDOPEPTIDASE INHIBITOR"/>
    <property type="match status" value="1"/>
</dbReference>
<dbReference type="Proteomes" id="UP000265515">
    <property type="component" value="Unassembled WGS sequence"/>
</dbReference>
<dbReference type="InterPro" id="IPR053265">
    <property type="entry name" value="Serpin"/>
</dbReference>
<reference evidence="3 4" key="1">
    <citation type="journal article" date="2018" name="Cell">
        <title>The Chara Genome: Secondary Complexity and Implications for Plant Terrestrialization.</title>
        <authorList>
            <person name="Nishiyama T."/>
            <person name="Sakayama H."/>
            <person name="Vries J.D."/>
            <person name="Buschmann H."/>
            <person name="Saint-Marcoux D."/>
            <person name="Ullrich K.K."/>
            <person name="Haas F.B."/>
            <person name="Vanderstraeten L."/>
            <person name="Becker D."/>
            <person name="Lang D."/>
            <person name="Vosolsobe S."/>
            <person name="Rombauts S."/>
            <person name="Wilhelmsson P.K.I."/>
            <person name="Janitza P."/>
            <person name="Kern R."/>
            <person name="Heyl A."/>
            <person name="Rumpler F."/>
            <person name="Villalobos L.I.A.C."/>
            <person name="Clay J.M."/>
            <person name="Skokan R."/>
            <person name="Toyoda A."/>
            <person name="Suzuki Y."/>
            <person name="Kagoshima H."/>
            <person name="Schijlen E."/>
            <person name="Tajeshwar N."/>
            <person name="Catarino B."/>
            <person name="Hetherington A.J."/>
            <person name="Saltykova A."/>
            <person name="Bonnot C."/>
            <person name="Breuninger H."/>
            <person name="Symeonidi A."/>
            <person name="Radhakrishnan G.V."/>
            <person name="Van Nieuwerburgh F."/>
            <person name="Deforce D."/>
            <person name="Chang C."/>
            <person name="Karol K.G."/>
            <person name="Hedrich R."/>
            <person name="Ulvskov P."/>
            <person name="Glockner G."/>
            <person name="Delwiche C.F."/>
            <person name="Petrasek J."/>
            <person name="Van de Peer Y."/>
            <person name="Friml J."/>
            <person name="Beilby M."/>
            <person name="Dolan L."/>
            <person name="Kohara Y."/>
            <person name="Sugano S."/>
            <person name="Fujiyama A."/>
            <person name="Delaux P.-M."/>
            <person name="Quint M."/>
            <person name="TheiBen G."/>
            <person name="Hagemann M."/>
            <person name="Harholt J."/>
            <person name="Dunand C."/>
            <person name="Zachgo S."/>
            <person name="Langdale J."/>
            <person name="Maumus F."/>
            <person name="Straeten D.V.D."/>
            <person name="Gould S.B."/>
            <person name="Rensing S.A."/>
        </authorList>
    </citation>
    <scope>NUCLEOTIDE SEQUENCE [LARGE SCALE GENOMIC DNA]</scope>
    <source>
        <strain evidence="3 4">S276</strain>
    </source>
</reference>
<dbReference type="AlphaFoldDB" id="A0A388L6Q3"/>
<keyword evidence="4" id="KW-1185">Reference proteome</keyword>
<accession>A0A388L6Q3</accession>
<dbReference type="Gene3D" id="3.30.60.30">
    <property type="match status" value="2"/>
</dbReference>
<dbReference type="PROSITE" id="PS00282">
    <property type="entry name" value="KAZAL_1"/>
    <property type="match status" value="2"/>
</dbReference>
<feature type="signal peptide" evidence="1">
    <location>
        <begin position="1"/>
        <end position="26"/>
    </location>
</feature>
<keyword evidence="1" id="KW-0732">Signal</keyword>
<evidence type="ECO:0000313" key="4">
    <source>
        <dbReference type="Proteomes" id="UP000265515"/>
    </source>
</evidence>
<evidence type="ECO:0000313" key="3">
    <source>
        <dbReference type="EMBL" id="GBG77922.1"/>
    </source>
</evidence>
<protein>
    <recommendedName>
        <fullName evidence="2">Kazal-like domain-containing protein</fullName>
    </recommendedName>
</protein>
<dbReference type="Gramene" id="GBG77922">
    <property type="protein sequence ID" value="GBG77922"/>
    <property type="gene ID" value="CBR_g25853"/>
</dbReference>
<name>A0A388L6Q3_CHABU</name>
<dbReference type="Pfam" id="PF07648">
    <property type="entry name" value="Kazal_2"/>
    <property type="match status" value="3"/>
</dbReference>
<sequence length="300" mass="31702">MEEWRGKAVWGWVVVVLVLLGLRVEGSPPAGRGEVGNFHRGKPRTCRTETVAGGVRCPTGKVCVVSTLGRPEVDIPHSGYCGRARRGKQCFYKGYYYQTGVDGIPTGDGCNFCSCEAGGVLKCSNKTAVTPCLTDPCAGKTCLTYPSAICRANYCGGCSFDFFLDSDSSSTKVTSSCGTSCNCTQPSDPEEQVCGKDGRNYASACFADCVNVTSRPGDCRSACICPKILSPVCGSDGTTYGNSCTARCAFVDKMRPGECSVVCACSDDRDPVCGSDGKTYTNKCMADCHFVTSYVPGACE</sequence>
<dbReference type="PANTHER" id="PTHR21131:SF0">
    <property type="entry name" value="GEO10195P1-RELATED"/>
    <property type="match status" value="1"/>
</dbReference>
<dbReference type="InterPro" id="IPR036058">
    <property type="entry name" value="Kazal_dom_sf"/>
</dbReference>
<dbReference type="SMART" id="SM00280">
    <property type="entry name" value="KAZAL"/>
    <property type="match status" value="3"/>
</dbReference>